<dbReference type="EMBL" id="JBHSED010000003">
    <property type="protein sequence ID" value="MFC4302526.1"/>
    <property type="molecule type" value="Genomic_DNA"/>
</dbReference>
<evidence type="ECO:0000313" key="3">
    <source>
        <dbReference type="EMBL" id="MFC4302526.1"/>
    </source>
</evidence>
<dbReference type="Proteomes" id="UP001595755">
    <property type="component" value="Unassembled WGS sequence"/>
</dbReference>
<comment type="caution">
    <text evidence="3">The sequence shown here is derived from an EMBL/GenBank/DDBJ whole genome shotgun (WGS) entry which is preliminary data.</text>
</comment>
<reference evidence="4" key="1">
    <citation type="journal article" date="2019" name="Int. J. Syst. Evol. Microbiol.">
        <title>The Global Catalogue of Microorganisms (GCM) 10K type strain sequencing project: providing services to taxonomists for standard genome sequencing and annotation.</title>
        <authorList>
            <consortium name="The Broad Institute Genomics Platform"/>
            <consortium name="The Broad Institute Genome Sequencing Center for Infectious Disease"/>
            <person name="Wu L."/>
            <person name="Ma J."/>
        </authorList>
    </citation>
    <scope>NUCLEOTIDE SEQUENCE [LARGE SCALE GENOMIC DNA]</scope>
    <source>
        <strain evidence="4">CGMCC 4.1641</strain>
    </source>
</reference>
<protein>
    <submittedName>
        <fullName evidence="3">Gfo/Idh/MocA family protein</fullName>
    </submittedName>
</protein>
<organism evidence="3 4">
    <name type="scientific">Cohnella boryungensis</name>
    <dbReference type="NCBI Taxonomy" id="768479"/>
    <lineage>
        <taxon>Bacteria</taxon>
        <taxon>Bacillati</taxon>
        <taxon>Bacillota</taxon>
        <taxon>Bacilli</taxon>
        <taxon>Bacillales</taxon>
        <taxon>Paenibacillaceae</taxon>
        <taxon>Cohnella</taxon>
    </lineage>
</organism>
<dbReference type="InterPro" id="IPR036291">
    <property type="entry name" value="NAD(P)-bd_dom_sf"/>
</dbReference>
<dbReference type="InterPro" id="IPR055170">
    <property type="entry name" value="GFO_IDH_MocA-like_dom"/>
</dbReference>
<feature type="domain" description="GFO/IDH/MocA-like oxidoreductase" evidence="2">
    <location>
        <begin position="151"/>
        <end position="251"/>
    </location>
</feature>
<dbReference type="RefSeq" id="WP_204600604.1">
    <property type="nucleotide sequence ID" value="NZ_JBHSED010000003.1"/>
</dbReference>
<dbReference type="SUPFAM" id="SSF51735">
    <property type="entry name" value="NAD(P)-binding Rossmann-fold domains"/>
    <property type="match status" value="1"/>
</dbReference>
<dbReference type="InterPro" id="IPR052515">
    <property type="entry name" value="Gfo/Idh/MocA_Oxidoreductase"/>
</dbReference>
<evidence type="ECO:0000313" key="4">
    <source>
        <dbReference type="Proteomes" id="UP001595755"/>
    </source>
</evidence>
<dbReference type="Gene3D" id="3.40.50.720">
    <property type="entry name" value="NAD(P)-binding Rossmann-like Domain"/>
    <property type="match status" value="1"/>
</dbReference>
<dbReference type="Gene3D" id="3.30.360.10">
    <property type="entry name" value="Dihydrodipicolinate Reductase, domain 2"/>
    <property type="match status" value="1"/>
</dbReference>
<dbReference type="PANTHER" id="PTHR43249">
    <property type="entry name" value="UDP-N-ACETYL-2-AMINO-2-DEOXY-D-GLUCURONATE OXIDASE"/>
    <property type="match status" value="1"/>
</dbReference>
<sequence>MRIGVIGIGVIGTRHMSNLIAHEDVSIVAVCGNQEEKTAEIAREYGAEPYTDYKLLFERSRLDAVFICTPPGLRKGPIAEAAARGVACFIEKPPAKSMEEAEAISAIIEESGIIHSVGFMYRYTGAASKAKELIAAEGGVVPIVRSVHVCGAGLVEATTPRWLYNKTLSGGPLFDQAIHLIDAARYITGQGARRATGLHAFGGNVQRPKSEEYTVEENFVVNLAYESGMVHTHTHSWGIAESQAKIQLLGRDYRLLVDLTRLGSRLHGTYKGEQISLHYADENMYAEEAAVFLQAVRTGEQAFIRSSYADAAQSLALVIKANESVDSGRSVTL</sequence>
<gene>
    <name evidence="3" type="ORF">ACFO1S_03615</name>
</gene>
<feature type="domain" description="Gfo/Idh/MocA-like oxidoreductase N-terminal" evidence="1">
    <location>
        <begin position="1"/>
        <end position="119"/>
    </location>
</feature>
<dbReference type="InterPro" id="IPR000683">
    <property type="entry name" value="Gfo/Idh/MocA-like_OxRdtase_N"/>
</dbReference>
<dbReference type="Pfam" id="PF01408">
    <property type="entry name" value="GFO_IDH_MocA"/>
    <property type="match status" value="1"/>
</dbReference>
<dbReference type="SUPFAM" id="SSF55347">
    <property type="entry name" value="Glyceraldehyde-3-phosphate dehydrogenase-like, C-terminal domain"/>
    <property type="match status" value="1"/>
</dbReference>
<dbReference type="PANTHER" id="PTHR43249:SF1">
    <property type="entry name" value="D-GLUCOSIDE 3-DEHYDROGENASE"/>
    <property type="match status" value="1"/>
</dbReference>
<name>A0ABV8S589_9BACL</name>
<evidence type="ECO:0000259" key="2">
    <source>
        <dbReference type="Pfam" id="PF22725"/>
    </source>
</evidence>
<accession>A0ABV8S589</accession>
<dbReference type="Pfam" id="PF22725">
    <property type="entry name" value="GFO_IDH_MocA_C3"/>
    <property type="match status" value="1"/>
</dbReference>
<evidence type="ECO:0000259" key="1">
    <source>
        <dbReference type="Pfam" id="PF01408"/>
    </source>
</evidence>
<keyword evidence="4" id="KW-1185">Reference proteome</keyword>
<proteinExistence type="predicted"/>